<feature type="transmembrane region" description="Helical" evidence="7">
    <location>
        <begin position="32"/>
        <end position="52"/>
    </location>
</feature>
<evidence type="ECO:0000256" key="6">
    <source>
        <dbReference type="SAM" id="MobiDB-lite"/>
    </source>
</evidence>
<protein>
    <submittedName>
        <fullName evidence="10">Lipid phosphate phosphatase 3, chloroplastic isoform X1</fullName>
    </submittedName>
</protein>
<accession>A0A1S3B9L2</accession>
<sequence length="313" mass="35212">MREPDRSCRNDASGDAAVAAPTSPRRRRRMDWLMVLVLMFMYFGIYLIHPFQRFVGSDMITHLKCPLITVTVPFWTVPLYAVVLPIGIFVLVYMRRRDAYDLHDAILGILFSVLVTGVLTETTKNAVGWPRPDFFWRCFPDGNEVYDRLGNVVCHGKKSFVLDGYKSFPSGHASWSFAGLGFLSLYLSGKLKVFEHGGGHVAKLLLVLLPLLIAYIVGIFMVNDYMHHPQDVFFGSLMGLLVAKLVYLQFFPSPHYHRDDFVPTPVQSRTIVQTSDIPVQSRTIVQPSDIPAIAPVGRPMDIEAPAPLESRGL</sequence>
<feature type="transmembrane region" description="Helical" evidence="7">
    <location>
        <begin position="172"/>
        <end position="189"/>
    </location>
</feature>
<feature type="region of interest" description="Disordered" evidence="6">
    <location>
        <begin position="1"/>
        <end position="22"/>
    </location>
</feature>
<gene>
    <name evidence="10" type="primary">LOC103487513</name>
</gene>
<dbReference type="InterPro" id="IPR043216">
    <property type="entry name" value="PAP-like"/>
</dbReference>
<feature type="transmembrane region" description="Helical" evidence="7">
    <location>
        <begin position="105"/>
        <end position="123"/>
    </location>
</feature>
<evidence type="ECO:0000313" key="10">
    <source>
        <dbReference type="RefSeq" id="XP_008444074.2"/>
    </source>
</evidence>
<dbReference type="SMART" id="SM00014">
    <property type="entry name" value="acidPPc"/>
    <property type="match status" value="1"/>
</dbReference>
<keyword evidence="9" id="KW-1185">Reference proteome</keyword>
<dbReference type="InParanoid" id="A0A1S3B9L2"/>
<evidence type="ECO:0000259" key="8">
    <source>
        <dbReference type="SMART" id="SM00014"/>
    </source>
</evidence>
<dbReference type="Proteomes" id="UP001652600">
    <property type="component" value="Chromosome 7"/>
</dbReference>
<reference evidence="10" key="1">
    <citation type="submission" date="2025-08" db="UniProtKB">
        <authorList>
            <consortium name="RefSeq"/>
        </authorList>
    </citation>
    <scope>IDENTIFICATION</scope>
    <source>
        <tissue evidence="10">Stem</tissue>
    </source>
</reference>
<dbReference type="GO" id="GO:0016020">
    <property type="term" value="C:membrane"/>
    <property type="evidence" value="ECO:0007669"/>
    <property type="project" value="UniProtKB-SubCell"/>
</dbReference>
<dbReference type="GeneID" id="103487513"/>
<evidence type="ECO:0000256" key="1">
    <source>
        <dbReference type="ARBA" id="ARBA00004141"/>
    </source>
</evidence>
<evidence type="ECO:0000256" key="4">
    <source>
        <dbReference type="ARBA" id="ARBA00022989"/>
    </source>
</evidence>
<feature type="transmembrane region" description="Helical" evidence="7">
    <location>
        <begin position="201"/>
        <end position="220"/>
    </location>
</feature>
<evidence type="ECO:0000256" key="5">
    <source>
        <dbReference type="ARBA" id="ARBA00023136"/>
    </source>
</evidence>
<feature type="transmembrane region" description="Helical" evidence="7">
    <location>
        <begin position="72"/>
        <end position="93"/>
    </location>
</feature>
<evidence type="ECO:0000256" key="2">
    <source>
        <dbReference type="ARBA" id="ARBA00008816"/>
    </source>
</evidence>
<dbReference type="InterPro" id="IPR036938">
    <property type="entry name" value="PAP2/HPO_sf"/>
</dbReference>
<dbReference type="GO" id="GO:0008195">
    <property type="term" value="F:phosphatidate phosphatase activity"/>
    <property type="evidence" value="ECO:0007669"/>
    <property type="project" value="TreeGrafter"/>
</dbReference>
<keyword evidence="4 7" id="KW-1133">Transmembrane helix</keyword>
<dbReference type="InterPro" id="IPR000326">
    <property type="entry name" value="PAP2/HPO"/>
</dbReference>
<feature type="domain" description="Phosphatidic acid phosphatase type 2/haloperoxidase" evidence="8">
    <location>
        <begin position="106"/>
        <end position="247"/>
    </location>
</feature>
<dbReference type="GO" id="GO:0006644">
    <property type="term" value="P:phospholipid metabolic process"/>
    <property type="evidence" value="ECO:0007669"/>
    <property type="project" value="InterPro"/>
</dbReference>
<keyword evidence="3 7" id="KW-0812">Transmembrane</keyword>
<dbReference type="PANTHER" id="PTHR10165">
    <property type="entry name" value="LIPID PHOSPHATE PHOSPHATASE"/>
    <property type="match status" value="1"/>
</dbReference>
<feature type="transmembrane region" description="Helical" evidence="7">
    <location>
        <begin position="232"/>
        <end position="251"/>
    </location>
</feature>
<dbReference type="PANTHER" id="PTHR10165:SF203">
    <property type="entry name" value="LIPID PHOSPHATE PHOSPHATASE 3, CHLOROPLASTIC-RELATED"/>
    <property type="match status" value="1"/>
</dbReference>
<dbReference type="eggNOG" id="KOG3030">
    <property type="taxonomic scope" value="Eukaryota"/>
</dbReference>
<evidence type="ECO:0000256" key="3">
    <source>
        <dbReference type="ARBA" id="ARBA00022692"/>
    </source>
</evidence>
<keyword evidence="5 7" id="KW-0472">Membrane</keyword>
<evidence type="ECO:0000313" key="9">
    <source>
        <dbReference type="Proteomes" id="UP001652600"/>
    </source>
</evidence>
<organism evidence="9 10">
    <name type="scientific">Cucumis melo</name>
    <name type="common">Muskmelon</name>
    <dbReference type="NCBI Taxonomy" id="3656"/>
    <lineage>
        <taxon>Eukaryota</taxon>
        <taxon>Viridiplantae</taxon>
        <taxon>Streptophyta</taxon>
        <taxon>Embryophyta</taxon>
        <taxon>Tracheophyta</taxon>
        <taxon>Spermatophyta</taxon>
        <taxon>Magnoliopsida</taxon>
        <taxon>eudicotyledons</taxon>
        <taxon>Gunneridae</taxon>
        <taxon>Pentapetalae</taxon>
        <taxon>rosids</taxon>
        <taxon>fabids</taxon>
        <taxon>Cucurbitales</taxon>
        <taxon>Cucurbitaceae</taxon>
        <taxon>Benincaseae</taxon>
        <taxon>Cucumis</taxon>
    </lineage>
</organism>
<dbReference type="RefSeq" id="XP_008444074.2">
    <property type="nucleotide sequence ID" value="XM_008445852.3"/>
</dbReference>
<dbReference type="KEGG" id="cmo:103487513"/>
<proteinExistence type="inferred from homology"/>
<comment type="similarity">
    <text evidence="2">Belongs to the PA-phosphatase related phosphoesterase family.</text>
</comment>
<comment type="subcellular location">
    <subcellularLocation>
        <location evidence="1">Membrane</location>
        <topology evidence="1">Multi-pass membrane protein</topology>
    </subcellularLocation>
</comment>
<evidence type="ECO:0000256" key="7">
    <source>
        <dbReference type="SAM" id="Phobius"/>
    </source>
</evidence>
<dbReference type="GO" id="GO:0046839">
    <property type="term" value="P:phospholipid dephosphorylation"/>
    <property type="evidence" value="ECO:0007669"/>
    <property type="project" value="TreeGrafter"/>
</dbReference>
<dbReference type="Gene3D" id="1.20.144.10">
    <property type="entry name" value="Phosphatidic acid phosphatase type 2/haloperoxidase"/>
    <property type="match status" value="1"/>
</dbReference>
<dbReference type="AlphaFoldDB" id="A0A1S3B9L2"/>
<dbReference type="CDD" id="cd03390">
    <property type="entry name" value="PAP2_containing_1_like"/>
    <property type="match status" value="1"/>
</dbReference>
<dbReference type="SUPFAM" id="SSF48317">
    <property type="entry name" value="Acid phosphatase/Vanadium-dependent haloperoxidase"/>
    <property type="match status" value="1"/>
</dbReference>
<dbReference type="Pfam" id="PF01569">
    <property type="entry name" value="PAP2"/>
    <property type="match status" value="1"/>
</dbReference>
<name>A0A1S3B9L2_CUCME</name>